<evidence type="ECO:0000256" key="3">
    <source>
        <dbReference type="ARBA" id="ARBA00022475"/>
    </source>
</evidence>
<evidence type="ECO:0000259" key="10">
    <source>
        <dbReference type="Pfam" id="PF00060"/>
    </source>
</evidence>
<organism evidence="11 12">
    <name type="scientific">Diploptera punctata</name>
    <name type="common">Pacific beetle cockroach</name>
    <dbReference type="NCBI Taxonomy" id="6984"/>
    <lineage>
        <taxon>Eukaryota</taxon>
        <taxon>Metazoa</taxon>
        <taxon>Ecdysozoa</taxon>
        <taxon>Arthropoda</taxon>
        <taxon>Hexapoda</taxon>
        <taxon>Insecta</taxon>
        <taxon>Pterygota</taxon>
        <taxon>Neoptera</taxon>
        <taxon>Polyneoptera</taxon>
        <taxon>Dictyoptera</taxon>
        <taxon>Blattodea</taxon>
        <taxon>Blaberoidea</taxon>
        <taxon>Blaberidae</taxon>
        <taxon>Diplopterinae</taxon>
        <taxon>Diploptera</taxon>
    </lineage>
</organism>
<dbReference type="Gene3D" id="1.10.287.70">
    <property type="match status" value="1"/>
</dbReference>
<dbReference type="Proteomes" id="UP001233999">
    <property type="component" value="Unassembled WGS sequence"/>
</dbReference>
<feature type="transmembrane region" description="Helical" evidence="9">
    <location>
        <begin position="338"/>
        <end position="361"/>
    </location>
</feature>
<protein>
    <recommendedName>
        <fullName evidence="10">Ionotropic glutamate receptor C-terminal domain-containing protein</fullName>
    </recommendedName>
</protein>
<dbReference type="EMBL" id="JASPKZ010000828">
    <property type="protein sequence ID" value="KAJ9599190.1"/>
    <property type="molecule type" value="Genomic_DNA"/>
</dbReference>
<keyword evidence="5 9" id="KW-1133">Transmembrane helix</keyword>
<evidence type="ECO:0000256" key="6">
    <source>
        <dbReference type="ARBA" id="ARBA00023136"/>
    </source>
</evidence>
<dbReference type="InterPro" id="IPR001320">
    <property type="entry name" value="Iontro_rcpt_C"/>
</dbReference>
<keyword evidence="3" id="KW-1003">Cell membrane</keyword>
<sequence>MDLPDNNLCIGIVTEDNSDILRYIQPLNIATQHVNVSHHELMFSKRIDAPFEEYPWEENMMEIVNAPCMAIVVQTSEIRWMAKSFGRMFHSEKGIQRYNRTFLYLPVVTRLMSNQEFEDHISEVFRMKEMDFMPDLDIVKVVKEMYVESQHVNSLKGDNSSTKLEDMNIEIITHTFVGVTPYDPIILDVWNARTGFLYQANLYPYKLDNLMGKNITLVTINYPPLTVIDWDKDPRTYDGLEPQFIFEWSRKLNFTYGWAHDDDYWGWIYKNGTGVGIFGILSMDKADVAFNAFYLWEPEHHFLDYSTVHFKTSIILICPKPKLVPGWMVPILPFNYNMWMAVLISVLGCTTALYIFSVSSVKFLARDTGAKMVNMYSSWIECAFRTSGLLVLQVPPDERDWSTPRYVPMRHLVTWLILFYFVVTTAYCGGLAMVLTVPRYQKPIETTRDMADSNMKWTGLYEAYLIGVKDSTDPVMARVVKNFHLDASREELIPWLSKKVATKKYCLVLEKMLGGAFFMPTFVNEDTMNYMRIMKEDLFFSLAVFATRKGSPLMHHVNVMLGKARDAGLFFYWEALTVRNYLSTRKQLAVTQSRIQFDDGPIKLQVHHIQGSFYLLAFGLSLGTVVFVFELLIYRLNEIKEEMMNKKLLKGKISVMSYPPLKQDIRLTR</sequence>
<evidence type="ECO:0000256" key="5">
    <source>
        <dbReference type="ARBA" id="ARBA00022989"/>
    </source>
</evidence>
<evidence type="ECO:0000256" key="1">
    <source>
        <dbReference type="ARBA" id="ARBA00004651"/>
    </source>
</evidence>
<keyword evidence="7" id="KW-0675">Receptor</keyword>
<evidence type="ECO:0000256" key="2">
    <source>
        <dbReference type="ARBA" id="ARBA00008685"/>
    </source>
</evidence>
<feature type="domain" description="Ionotropic glutamate receptor C-terminal" evidence="10">
    <location>
        <begin position="336"/>
        <end position="620"/>
    </location>
</feature>
<reference evidence="11" key="2">
    <citation type="submission" date="2023-05" db="EMBL/GenBank/DDBJ databases">
        <authorList>
            <person name="Fouks B."/>
        </authorList>
    </citation>
    <scope>NUCLEOTIDE SEQUENCE</scope>
    <source>
        <strain evidence="11">Stay&amp;Tobe</strain>
        <tissue evidence="11">Testes</tissue>
    </source>
</reference>
<keyword evidence="4 9" id="KW-0812">Transmembrane</keyword>
<comment type="similarity">
    <text evidence="2">Belongs to the glutamate-gated ion channel (TC 1.A.10.1) family.</text>
</comment>
<feature type="transmembrane region" description="Helical" evidence="9">
    <location>
        <begin position="412"/>
        <end position="435"/>
    </location>
</feature>
<evidence type="ECO:0000256" key="7">
    <source>
        <dbReference type="ARBA" id="ARBA00023170"/>
    </source>
</evidence>
<dbReference type="PANTHER" id="PTHR42643:SF40">
    <property type="entry name" value="IONOTROPIC RECEPTOR 41A-RELATED"/>
    <property type="match status" value="1"/>
</dbReference>
<dbReference type="InterPro" id="IPR052192">
    <property type="entry name" value="Insect_Ionotropic_Sensory_Rcpt"/>
</dbReference>
<dbReference type="GO" id="GO:0050906">
    <property type="term" value="P:detection of stimulus involved in sensory perception"/>
    <property type="evidence" value="ECO:0007669"/>
    <property type="project" value="UniProtKB-ARBA"/>
</dbReference>
<dbReference type="PANTHER" id="PTHR42643">
    <property type="entry name" value="IONOTROPIC RECEPTOR 20A-RELATED"/>
    <property type="match status" value="1"/>
</dbReference>
<evidence type="ECO:0000256" key="9">
    <source>
        <dbReference type="SAM" id="Phobius"/>
    </source>
</evidence>
<comment type="subcellular location">
    <subcellularLocation>
        <location evidence="1">Cell membrane</location>
        <topology evidence="1">Multi-pass membrane protein</topology>
    </subcellularLocation>
</comment>
<dbReference type="SUPFAM" id="SSF53850">
    <property type="entry name" value="Periplasmic binding protein-like II"/>
    <property type="match status" value="1"/>
</dbReference>
<dbReference type="GO" id="GO:0005886">
    <property type="term" value="C:plasma membrane"/>
    <property type="evidence" value="ECO:0007669"/>
    <property type="project" value="UniProtKB-SubCell"/>
</dbReference>
<feature type="transmembrane region" description="Helical" evidence="9">
    <location>
        <begin position="613"/>
        <end position="634"/>
    </location>
</feature>
<dbReference type="Gene3D" id="3.40.190.10">
    <property type="entry name" value="Periplasmic binding protein-like II"/>
    <property type="match status" value="1"/>
</dbReference>
<gene>
    <name evidence="11" type="ORF">L9F63_010321</name>
</gene>
<keyword evidence="8" id="KW-0325">Glycoprotein</keyword>
<evidence type="ECO:0000256" key="8">
    <source>
        <dbReference type="ARBA" id="ARBA00023180"/>
    </source>
</evidence>
<keyword evidence="6 9" id="KW-0472">Membrane</keyword>
<comment type="caution">
    <text evidence="11">The sequence shown here is derived from an EMBL/GenBank/DDBJ whole genome shotgun (WGS) entry which is preliminary data.</text>
</comment>
<dbReference type="GO" id="GO:0015276">
    <property type="term" value="F:ligand-gated monoatomic ion channel activity"/>
    <property type="evidence" value="ECO:0007669"/>
    <property type="project" value="InterPro"/>
</dbReference>
<dbReference type="AlphaFoldDB" id="A0AAD8AI65"/>
<accession>A0AAD8AI65</accession>
<evidence type="ECO:0000313" key="12">
    <source>
        <dbReference type="Proteomes" id="UP001233999"/>
    </source>
</evidence>
<evidence type="ECO:0000313" key="11">
    <source>
        <dbReference type="EMBL" id="KAJ9599190.1"/>
    </source>
</evidence>
<keyword evidence="12" id="KW-1185">Reference proteome</keyword>
<proteinExistence type="inferred from homology"/>
<name>A0AAD8AI65_DIPPU</name>
<evidence type="ECO:0000256" key="4">
    <source>
        <dbReference type="ARBA" id="ARBA00022692"/>
    </source>
</evidence>
<dbReference type="Pfam" id="PF00060">
    <property type="entry name" value="Lig_chan"/>
    <property type="match status" value="1"/>
</dbReference>
<reference evidence="11" key="1">
    <citation type="journal article" date="2023" name="IScience">
        <title>Live-bearing cockroach genome reveals convergent evolutionary mechanisms linked to viviparity in insects and beyond.</title>
        <authorList>
            <person name="Fouks B."/>
            <person name="Harrison M.C."/>
            <person name="Mikhailova A.A."/>
            <person name="Marchal E."/>
            <person name="English S."/>
            <person name="Carruthers M."/>
            <person name="Jennings E.C."/>
            <person name="Chiamaka E.L."/>
            <person name="Frigard R.A."/>
            <person name="Pippel M."/>
            <person name="Attardo G.M."/>
            <person name="Benoit J.B."/>
            <person name="Bornberg-Bauer E."/>
            <person name="Tobe S.S."/>
        </authorList>
    </citation>
    <scope>NUCLEOTIDE SEQUENCE</scope>
    <source>
        <strain evidence="11">Stay&amp;Tobe</strain>
    </source>
</reference>